<protein>
    <recommendedName>
        <fullName evidence="4">DUF1700 domain-containing protein</fullName>
    </recommendedName>
</protein>
<evidence type="ECO:0000256" key="1">
    <source>
        <dbReference type="SAM" id="Phobius"/>
    </source>
</evidence>
<dbReference type="EMBL" id="DPMF01000042">
    <property type="protein sequence ID" value="HCV79832.1"/>
    <property type="molecule type" value="Genomic_DNA"/>
</dbReference>
<name>A0A3D5IX55_9FLAO</name>
<reference evidence="2 3" key="1">
    <citation type="journal article" date="2018" name="Nat. Biotechnol.">
        <title>A standardized bacterial taxonomy based on genome phylogeny substantially revises the tree of life.</title>
        <authorList>
            <person name="Parks D.H."/>
            <person name="Chuvochina M."/>
            <person name="Waite D.W."/>
            <person name="Rinke C."/>
            <person name="Skarshewski A."/>
            <person name="Chaumeil P.A."/>
            <person name="Hugenholtz P."/>
        </authorList>
    </citation>
    <scope>NUCLEOTIDE SEQUENCE [LARGE SCALE GENOMIC DNA]</scope>
    <source>
        <strain evidence="2">UBA9359</strain>
    </source>
</reference>
<accession>A0A3D5IX55</accession>
<sequence length="195" mass="22463">MKPIKFEHKTAQKIYDDYMSKVKRAISSLNRADREEILMELNSHIYEGMSINPQKQEVEKLVDILDNLGTPEEILKPLVAQKKLEEATATFNPFHIVKALFLNMTNGIVYIFFALLYLVLFGFVFLIVEKIRNPQEVGLYFKNGNFHLLGTRKQSSLDALGLTEVLGGWFIPVMVLSIIVFYILITLLLRLKKKL</sequence>
<keyword evidence="1" id="KW-0812">Transmembrane</keyword>
<dbReference type="Proteomes" id="UP000264330">
    <property type="component" value="Unassembled WGS sequence"/>
</dbReference>
<dbReference type="AlphaFoldDB" id="A0A3D5IX55"/>
<organism evidence="2 3">
    <name type="scientific">Zunongwangia profunda</name>
    <dbReference type="NCBI Taxonomy" id="398743"/>
    <lineage>
        <taxon>Bacteria</taxon>
        <taxon>Pseudomonadati</taxon>
        <taxon>Bacteroidota</taxon>
        <taxon>Flavobacteriia</taxon>
        <taxon>Flavobacteriales</taxon>
        <taxon>Flavobacteriaceae</taxon>
        <taxon>Zunongwangia</taxon>
    </lineage>
</organism>
<evidence type="ECO:0000313" key="3">
    <source>
        <dbReference type="Proteomes" id="UP000264330"/>
    </source>
</evidence>
<keyword evidence="1" id="KW-0472">Membrane</keyword>
<comment type="caution">
    <text evidence="2">The sequence shown here is derived from an EMBL/GenBank/DDBJ whole genome shotgun (WGS) entry which is preliminary data.</text>
</comment>
<feature type="transmembrane region" description="Helical" evidence="1">
    <location>
        <begin position="169"/>
        <end position="189"/>
    </location>
</feature>
<dbReference type="RefSeq" id="WP_274971994.1">
    <property type="nucleotide sequence ID" value="NZ_CALFQJ010000112.1"/>
</dbReference>
<evidence type="ECO:0008006" key="4">
    <source>
        <dbReference type="Google" id="ProtNLM"/>
    </source>
</evidence>
<proteinExistence type="predicted"/>
<evidence type="ECO:0000313" key="2">
    <source>
        <dbReference type="EMBL" id="HCV79832.1"/>
    </source>
</evidence>
<dbReference type="Pfam" id="PF22564">
    <property type="entry name" value="HAAS"/>
    <property type="match status" value="1"/>
</dbReference>
<feature type="transmembrane region" description="Helical" evidence="1">
    <location>
        <begin position="108"/>
        <end position="128"/>
    </location>
</feature>
<gene>
    <name evidence="2" type="ORF">DGQ38_02145</name>
</gene>
<keyword evidence="1" id="KW-1133">Transmembrane helix</keyword>